<organism evidence="2 3">
    <name type="scientific">Botryotinia calthae</name>
    <dbReference type="NCBI Taxonomy" id="38488"/>
    <lineage>
        <taxon>Eukaryota</taxon>
        <taxon>Fungi</taxon>
        <taxon>Dikarya</taxon>
        <taxon>Ascomycota</taxon>
        <taxon>Pezizomycotina</taxon>
        <taxon>Leotiomycetes</taxon>
        <taxon>Helotiales</taxon>
        <taxon>Sclerotiniaceae</taxon>
        <taxon>Botryotinia</taxon>
    </lineage>
</organism>
<comment type="caution">
    <text evidence="2">The sequence shown here is derived from an EMBL/GenBank/DDBJ whole genome shotgun (WGS) entry which is preliminary data.</text>
</comment>
<evidence type="ECO:0000256" key="1">
    <source>
        <dbReference type="SAM" id="MobiDB-lite"/>
    </source>
</evidence>
<name>A0A4Y8CDF2_9HELO</name>
<feature type="compositionally biased region" description="Acidic residues" evidence="1">
    <location>
        <begin position="13"/>
        <end position="30"/>
    </location>
</feature>
<reference evidence="2 3" key="1">
    <citation type="submission" date="2017-11" db="EMBL/GenBank/DDBJ databases">
        <title>Comparative genomics of Botrytis spp.</title>
        <authorList>
            <person name="Valero-Jimenez C.A."/>
            <person name="Tapia P."/>
            <person name="Veloso J."/>
            <person name="Silva-Moreno E."/>
            <person name="Staats M."/>
            <person name="Valdes J.H."/>
            <person name="Van Kan J.A.L."/>
        </authorList>
    </citation>
    <scope>NUCLEOTIDE SEQUENCE [LARGE SCALE GENOMIC DNA]</scope>
    <source>
        <strain evidence="2 3">MUCL2830</strain>
    </source>
</reference>
<dbReference type="AlphaFoldDB" id="A0A4Y8CDF2"/>
<dbReference type="Proteomes" id="UP000297299">
    <property type="component" value="Unassembled WGS sequence"/>
</dbReference>
<dbReference type="EMBL" id="PHWZ01001492">
    <property type="protein sequence ID" value="TEY23244.1"/>
    <property type="molecule type" value="Genomic_DNA"/>
</dbReference>
<protein>
    <submittedName>
        <fullName evidence="2">Uncharacterized protein</fullName>
    </submittedName>
</protein>
<keyword evidence="3" id="KW-1185">Reference proteome</keyword>
<accession>A0A4Y8CDF2</accession>
<sequence>MQISTSYACVMNDDYDIGDDRDEEEEEEEERVIGMRGGGEEEEEEEEEYIYIGIWEFVKFSVLVMCLSVYHLKTWSIGL</sequence>
<gene>
    <name evidence="2" type="ORF">BOTCAL_1496g00010</name>
</gene>
<evidence type="ECO:0000313" key="3">
    <source>
        <dbReference type="Proteomes" id="UP000297299"/>
    </source>
</evidence>
<proteinExistence type="predicted"/>
<feature type="region of interest" description="Disordered" evidence="1">
    <location>
        <begin position="10"/>
        <end position="44"/>
    </location>
</feature>
<evidence type="ECO:0000313" key="2">
    <source>
        <dbReference type="EMBL" id="TEY23244.1"/>
    </source>
</evidence>